<name>A0ABQ5K8V3_9EUKA</name>
<proteinExistence type="inferred from homology"/>
<dbReference type="EMBL" id="BQXS01000596">
    <property type="protein sequence ID" value="GKT28997.1"/>
    <property type="molecule type" value="Genomic_DNA"/>
</dbReference>
<dbReference type="Pfam" id="PF01326">
    <property type="entry name" value="PPDK_N"/>
    <property type="match status" value="1"/>
</dbReference>
<dbReference type="PANTHER" id="PTHR43030:SF1">
    <property type="entry name" value="PHOSPHOENOLPYRUVATE SYNTHASE"/>
    <property type="match status" value="1"/>
</dbReference>
<feature type="domain" description="Pyruvate phosphate dikinase AMP/ATP-binding" evidence="9">
    <location>
        <begin position="14"/>
        <end position="167"/>
    </location>
</feature>
<dbReference type="PANTHER" id="PTHR43030">
    <property type="entry name" value="PHOSPHOENOLPYRUVATE SYNTHASE"/>
    <property type="match status" value="1"/>
</dbReference>
<reference evidence="10" key="1">
    <citation type="submission" date="2022-03" db="EMBL/GenBank/DDBJ databases">
        <title>Draft genome sequence of Aduncisulcus paluster, a free-living microaerophilic Fornicata.</title>
        <authorList>
            <person name="Yuyama I."/>
            <person name="Kume K."/>
            <person name="Tamura T."/>
            <person name="Inagaki Y."/>
            <person name="Hashimoto T."/>
        </authorList>
    </citation>
    <scope>NUCLEOTIDE SEQUENCE</scope>
    <source>
        <strain evidence="10">NY0171</strain>
    </source>
</reference>
<evidence type="ECO:0000256" key="5">
    <source>
        <dbReference type="ARBA" id="ARBA00022741"/>
    </source>
</evidence>
<accession>A0ABQ5K8V3</accession>
<dbReference type="InterPro" id="IPR006319">
    <property type="entry name" value="PEP_synth"/>
</dbReference>
<gene>
    <name evidence="10" type="ORF">ADUPG1_000985</name>
</gene>
<keyword evidence="4" id="KW-0479">Metal-binding</keyword>
<dbReference type="SUPFAM" id="SSF56059">
    <property type="entry name" value="Glutathione synthetase ATP-binding domain-like"/>
    <property type="match status" value="1"/>
</dbReference>
<evidence type="ECO:0000256" key="4">
    <source>
        <dbReference type="ARBA" id="ARBA00022723"/>
    </source>
</evidence>
<comment type="caution">
    <text evidence="10">The sequence shown here is derived from an EMBL/GenBank/DDBJ whole genome shotgun (WGS) entry which is preliminary data.</text>
</comment>
<feature type="non-terminal residue" evidence="10">
    <location>
        <position position="1"/>
    </location>
</feature>
<feature type="non-terminal residue" evidence="10">
    <location>
        <position position="222"/>
    </location>
</feature>
<evidence type="ECO:0000256" key="8">
    <source>
        <dbReference type="ARBA" id="ARBA00022842"/>
    </source>
</evidence>
<evidence type="ECO:0000313" key="11">
    <source>
        <dbReference type="Proteomes" id="UP001057375"/>
    </source>
</evidence>
<keyword evidence="5" id="KW-0547">Nucleotide-binding</keyword>
<dbReference type="Gene3D" id="3.30.470.20">
    <property type="entry name" value="ATP-grasp fold, B domain"/>
    <property type="match status" value="1"/>
</dbReference>
<protein>
    <submittedName>
        <fullName evidence="10">Phosphoenolpyruvate synthase like protein</fullName>
    </submittedName>
</protein>
<keyword evidence="7" id="KW-0067">ATP-binding</keyword>
<dbReference type="InterPro" id="IPR002192">
    <property type="entry name" value="PPDK_AMP/ATP-bd"/>
</dbReference>
<evidence type="ECO:0000259" key="9">
    <source>
        <dbReference type="Pfam" id="PF01326"/>
    </source>
</evidence>
<keyword evidence="11" id="KW-1185">Reference proteome</keyword>
<evidence type="ECO:0000256" key="2">
    <source>
        <dbReference type="ARBA" id="ARBA00007837"/>
    </source>
</evidence>
<evidence type="ECO:0000256" key="3">
    <source>
        <dbReference type="ARBA" id="ARBA00022679"/>
    </source>
</evidence>
<comment type="cofactor">
    <cofactor evidence="1">
        <name>Mg(2+)</name>
        <dbReference type="ChEBI" id="CHEBI:18420"/>
    </cofactor>
</comment>
<evidence type="ECO:0000313" key="10">
    <source>
        <dbReference type="EMBL" id="GKT28997.1"/>
    </source>
</evidence>
<organism evidence="10 11">
    <name type="scientific">Aduncisulcus paluster</name>
    <dbReference type="NCBI Taxonomy" id="2918883"/>
    <lineage>
        <taxon>Eukaryota</taxon>
        <taxon>Metamonada</taxon>
        <taxon>Carpediemonas-like organisms</taxon>
        <taxon>Aduncisulcus</taxon>
    </lineage>
</organism>
<keyword evidence="3" id="KW-0808">Transferase</keyword>
<dbReference type="Proteomes" id="UP001057375">
    <property type="component" value="Unassembled WGS sequence"/>
</dbReference>
<sequence>AENTGDASIAEDAKKEWAIENTSLSVCIMRMINPVISGTAFSADTATGCRGTDRKDLVSIDASYGLGEAVVGGMVTPDKFYVFQRDDGSEVVVEKVQPGAVYRWALSLAQAEEVAKGVRSISAAYGGMIMDTEFCLDAADRLWFVQARPETRWNEEFEQHPDSIFMRRLEVDPKELESAEVVLEGNGASRGAGQGTVKYLRSALELNKIHKGDILAAERTDP</sequence>
<evidence type="ECO:0000256" key="7">
    <source>
        <dbReference type="ARBA" id="ARBA00022840"/>
    </source>
</evidence>
<keyword evidence="8" id="KW-0460">Magnesium</keyword>
<evidence type="ECO:0000256" key="6">
    <source>
        <dbReference type="ARBA" id="ARBA00022777"/>
    </source>
</evidence>
<evidence type="ECO:0000256" key="1">
    <source>
        <dbReference type="ARBA" id="ARBA00001946"/>
    </source>
</evidence>
<keyword evidence="6" id="KW-0418">Kinase</keyword>
<comment type="similarity">
    <text evidence="2">Belongs to the PEP-utilizing enzyme family.</text>
</comment>